<dbReference type="InterPro" id="IPR000683">
    <property type="entry name" value="Gfo/Idh/MocA-like_OxRdtase_N"/>
</dbReference>
<dbReference type="Pfam" id="PF01408">
    <property type="entry name" value="GFO_IDH_MocA"/>
    <property type="match status" value="1"/>
</dbReference>
<dbReference type="EMBL" id="JARZFX010000003">
    <property type="protein sequence ID" value="MEC5423610.1"/>
    <property type="molecule type" value="Genomic_DNA"/>
</dbReference>
<evidence type="ECO:0000259" key="3">
    <source>
        <dbReference type="Pfam" id="PF02894"/>
    </source>
</evidence>
<sequence length="333" mass="37533">MKKKTRIALIGLGSFGRKIINPLRYFHIPNEVEIVAVCDTNKGIVKEVAEDIKKDNPNIQWFTNHKKMFEETTIDLAYIATSPSSHKQIVLDAVKKNIHVLCEKPLAHTAQEASEIVAETKISGVINAVHFHLNYSPAVKKFKQLIDENFLGELKGININMYYSQWPPAWQQNSWINTRNEGGFILEQGVHLIQMIIKLFGSIDRVQSEITYKDDRTSETGIIAKMFLKLGTPVLLDGLTEVSAEDTIKITAIGTKGVIVFENWKDLKAGTTGQPIENVDLPHPSTSPWIMRHVIDAIHNKPSEIYGFDVGYEVQKVVDALRSESSDWITIEN</sequence>
<evidence type="ECO:0000313" key="5">
    <source>
        <dbReference type="Proteomes" id="UP001335737"/>
    </source>
</evidence>
<dbReference type="InterPro" id="IPR051450">
    <property type="entry name" value="Gfo/Idh/MocA_Oxidoreductases"/>
</dbReference>
<dbReference type="SUPFAM" id="SSF55347">
    <property type="entry name" value="Glyceraldehyde-3-phosphate dehydrogenase-like, C-terminal domain"/>
    <property type="match status" value="1"/>
</dbReference>
<dbReference type="InterPro" id="IPR004104">
    <property type="entry name" value="Gfo/Idh/MocA-like_OxRdtase_C"/>
</dbReference>
<reference evidence="4 5" key="1">
    <citation type="journal article" date="2024" name="Int. J. Syst. Evol. Microbiol.">
        <title>Virgibacillus tibetensis sp. nov., isolated from salt lake on the Tibetan Plateau of China.</title>
        <authorList>
            <person name="Phurbu D."/>
            <person name="Liu Z.-X."/>
            <person name="Wang R."/>
            <person name="Zheng Y.-Y."/>
            <person name="Liu H.-C."/>
            <person name="Zhou Y.-G."/>
            <person name="Yu Y.-J."/>
            <person name="Li A.-H."/>
        </authorList>
    </citation>
    <scope>NUCLEOTIDE SEQUENCE [LARGE SCALE GENOMIC DNA]</scope>
    <source>
        <strain evidence="4 5">C22-A2</strain>
    </source>
</reference>
<dbReference type="Gene3D" id="3.40.50.720">
    <property type="entry name" value="NAD(P)-binding Rossmann-like Domain"/>
    <property type="match status" value="1"/>
</dbReference>
<dbReference type="Gene3D" id="3.30.360.10">
    <property type="entry name" value="Dihydrodipicolinate Reductase, domain 2"/>
    <property type="match status" value="1"/>
</dbReference>
<accession>A0ABU6KEJ9</accession>
<comment type="caution">
    <text evidence="4">The sequence shown here is derived from an EMBL/GenBank/DDBJ whole genome shotgun (WGS) entry which is preliminary data.</text>
</comment>
<dbReference type="RefSeq" id="WP_327607179.1">
    <property type="nucleotide sequence ID" value="NZ_JARZFX010000003.1"/>
</dbReference>
<dbReference type="PANTHER" id="PTHR43377">
    <property type="entry name" value="BILIVERDIN REDUCTASE A"/>
    <property type="match status" value="1"/>
</dbReference>
<feature type="domain" description="Gfo/Idh/MocA-like oxidoreductase C-terminal" evidence="3">
    <location>
        <begin position="143"/>
        <end position="322"/>
    </location>
</feature>
<keyword evidence="5" id="KW-1185">Reference proteome</keyword>
<evidence type="ECO:0000313" key="4">
    <source>
        <dbReference type="EMBL" id="MEC5423610.1"/>
    </source>
</evidence>
<evidence type="ECO:0000256" key="1">
    <source>
        <dbReference type="ARBA" id="ARBA00010928"/>
    </source>
</evidence>
<dbReference type="InterPro" id="IPR036291">
    <property type="entry name" value="NAD(P)-bd_dom_sf"/>
</dbReference>
<feature type="domain" description="Gfo/Idh/MocA-like oxidoreductase N-terminal" evidence="2">
    <location>
        <begin position="6"/>
        <end position="129"/>
    </location>
</feature>
<protein>
    <submittedName>
        <fullName evidence="4">Gfo/Idh/MocA family oxidoreductase</fullName>
    </submittedName>
</protein>
<dbReference type="SUPFAM" id="SSF51735">
    <property type="entry name" value="NAD(P)-binding Rossmann-fold domains"/>
    <property type="match status" value="1"/>
</dbReference>
<proteinExistence type="inferred from homology"/>
<dbReference type="Proteomes" id="UP001335737">
    <property type="component" value="Unassembled WGS sequence"/>
</dbReference>
<evidence type="ECO:0000259" key="2">
    <source>
        <dbReference type="Pfam" id="PF01408"/>
    </source>
</evidence>
<comment type="similarity">
    <text evidence="1">Belongs to the Gfo/Idh/MocA family.</text>
</comment>
<dbReference type="Pfam" id="PF02894">
    <property type="entry name" value="GFO_IDH_MocA_C"/>
    <property type="match status" value="1"/>
</dbReference>
<name>A0ABU6KEJ9_9BACI</name>
<organism evidence="4 5">
    <name type="scientific">Virgibacillus tibetensis</name>
    <dbReference type="NCBI Taxonomy" id="3042313"/>
    <lineage>
        <taxon>Bacteria</taxon>
        <taxon>Bacillati</taxon>
        <taxon>Bacillota</taxon>
        <taxon>Bacilli</taxon>
        <taxon>Bacillales</taxon>
        <taxon>Bacillaceae</taxon>
        <taxon>Virgibacillus</taxon>
    </lineage>
</organism>
<gene>
    <name evidence="4" type="ORF">QGM71_08915</name>
</gene>
<dbReference type="PANTHER" id="PTHR43377:SF1">
    <property type="entry name" value="BILIVERDIN REDUCTASE A"/>
    <property type="match status" value="1"/>
</dbReference>